<dbReference type="InterPro" id="IPR050892">
    <property type="entry name" value="ADP-ribose_metab_enzymes"/>
</dbReference>
<dbReference type="eggNOG" id="ENOG502RXG1">
    <property type="taxonomic scope" value="Eukaryota"/>
</dbReference>
<evidence type="ECO:0000313" key="2">
    <source>
        <dbReference type="EnsemblMetazoa" id="MDOA001650-PA"/>
    </source>
</evidence>
<organism evidence="2">
    <name type="scientific">Musca domestica</name>
    <name type="common">House fly</name>
    <dbReference type="NCBI Taxonomy" id="7370"/>
    <lineage>
        <taxon>Eukaryota</taxon>
        <taxon>Metazoa</taxon>
        <taxon>Ecdysozoa</taxon>
        <taxon>Arthropoda</taxon>
        <taxon>Hexapoda</taxon>
        <taxon>Insecta</taxon>
        <taxon>Pterygota</taxon>
        <taxon>Neoptera</taxon>
        <taxon>Endopterygota</taxon>
        <taxon>Diptera</taxon>
        <taxon>Brachycera</taxon>
        <taxon>Muscomorpha</taxon>
        <taxon>Muscoidea</taxon>
        <taxon>Muscidae</taxon>
        <taxon>Musca</taxon>
    </lineage>
</organism>
<dbReference type="OrthoDB" id="2155246at2759"/>
<feature type="domain" description="Macro" evidence="1">
    <location>
        <begin position="157"/>
        <end position="280"/>
    </location>
</feature>
<reference evidence="2" key="1">
    <citation type="submission" date="2020-05" db="UniProtKB">
        <authorList>
            <consortium name="EnsemblMetazoa"/>
        </authorList>
    </citation>
    <scope>IDENTIFICATION</scope>
    <source>
        <strain evidence="2">Aabys</strain>
    </source>
</reference>
<sequence>MTAFKLTEVKADIFQIPQSYSLAFSSTADFYAEKGKLAWKVGVIFGQYDELSSQYITSGNVAVLEDHARFIYLLVTKDNMYHKSSYGDVEASLICLRHHMQNHGVHKVAMPRICCGSDGLEWPQIKKMISRIFAQEYNTEIMICNYRPAKITTPRCRFTEQRGNNVSAPDNCAVVHTISADFAMCPGIGVQFNCKNTRVTEQLRQDKHTGNVAVLKDQNRYVYNLVTKERNHERGTYVALFYALIATRDHMRKNGVTKLAIPRLGCGIDRLDWLRVRDILEIVFVEDAVEIRTYAHEPLVSMASRESLHMHCMSCKRAF</sequence>
<dbReference type="KEGG" id="mde:101890149"/>
<dbReference type="RefSeq" id="XP_005184633.1">
    <property type="nucleotide sequence ID" value="XM_005184576.3"/>
</dbReference>
<dbReference type="Proteomes" id="UP001652621">
    <property type="component" value="Unplaced"/>
</dbReference>
<dbReference type="PANTHER" id="PTHR12521">
    <property type="entry name" value="PROTEIN C6ORF130"/>
    <property type="match status" value="1"/>
</dbReference>
<keyword evidence="3" id="KW-1185">Reference proteome</keyword>
<protein>
    <submittedName>
        <fullName evidence="4">Uncharacterized protein LOC101890149</fullName>
    </submittedName>
</protein>
<dbReference type="InterPro" id="IPR043472">
    <property type="entry name" value="Macro_dom-like"/>
</dbReference>
<evidence type="ECO:0000313" key="4">
    <source>
        <dbReference type="RefSeq" id="XP_005184633.1"/>
    </source>
</evidence>
<dbReference type="AlphaFoldDB" id="A0A1I8M672"/>
<evidence type="ECO:0000313" key="3">
    <source>
        <dbReference type="Proteomes" id="UP001652621"/>
    </source>
</evidence>
<dbReference type="Gene3D" id="3.40.220.10">
    <property type="entry name" value="Leucine Aminopeptidase, subunit E, domain 1"/>
    <property type="match status" value="2"/>
</dbReference>
<dbReference type="InterPro" id="IPR002589">
    <property type="entry name" value="Macro_dom"/>
</dbReference>
<evidence type="ECO:0000259" key="1">
    <source>
        <dbReference type="SMART" id="SM00506"/>
    </source>
</evidence>
<dbReference type="VEuPathDB" id="VectorBase:MDOMA2_012097"/>
<dbReference type="EnsemblMetazoa" id="MDOA001650-RA">
    <property type="protein sequence ID" value="MDOA001650-PA"/>
    <property type="gene ID" value="MDOA001650"/>
</dbReference>
<reference evidence="4" key="2">
    <citation type="submission" date="2025-04" db="UniProtKB">
        <authorList>
            <consortium name="RefSeq"/>
        </authorList>
    </citation>
    <scope>IDENTIFICATION</scope>
</reference>
<dbReference type="CDD" id="cd02901">
    <property type="entry name" value="Macro_Poa1p-like"/>
    <property type="match status" value="2"/>
</dbReference>
<proteinExistence type="predicted"/>
<accession>A0A1I8M672</accession>
<name>A0A1I8M672_MUSDO</name>
<dbReference type="GO" id="GO:0140291">
    <property type="term" value="P:peptidyl-glutamate ADP-deribosylation"/>
    <property type="evidence" value="ECO:0007669"/>
    <property type="project" value="TreeGrafter"/>
</dbReference>
<dbReference type="PANTHER" id="PTHR12521:SF0">
    <property type="entry name" value="ADP-RIBOSE GLYCOHYDROLASE OARD1"/>
    <property type="match status" value="1"/>
</dbReference>
<dbReference type="SUPFAM" id="SSF52949">
    <property type="entry name" value="Macro domain-like"/>
    <property type="match status" value="2"/>
</dbReference>
<dbReference type="VEuPathDB" id="VectorBase:MDOA001650"/>
<gene>
    <name evidence="2" type="primary">101890149</name>
    <name evidence="4" type="synonym">LOC101890149</name>
</gene>
<dbReference type="SMART" id="SM00506">
    <property type="entry name" value="A1pp"/>
    <property type="match status" value="1"/>
</dbReference>